<evidence type="ECO:0000313" key="2">
    <source>
        <dbReference type="Proteomes" id="UP000060699"/>
    </source>
</evidence>
<dbReference type="EMBL" id="CP013729">
    <property type="protein sequence ID" value="ALV08401.1"/>
    <property type="molecule type" value="Genomic_DNA"/>
</dbReference>
<protein>
    <submittedName>
        <fullName evidence="1">Uncharacterized protein</fullName>
    </submittedName>
</protein>
<keyword evidence="2" id="KW-1185">Reference proteome</keyword>
<sequence length="205" mass="23151">MQDTVHPQQINAFWSWVKAHQDDLDALESPEHPFWDELLGQLQQVDEGLWFEVSMPGDDVRELVITAEGDWELFPLVEAMVSVAPDLEGWDVVALKPAMGFEFGIRYEGLDLDPRKMWFQPLVDEDAPDVLGLRVAMPGFEDEQEQAFANGLLVILDTALGEKSAASDVDVVEVCEVPDDPQDEGFLPLPELASYVEWRRSRTTH</sequence>
<dbReference type="AlphaFoldDB" id="A0A0U2U8W6"/>
<organism evidence="1 2">
    <name type="scientific">Roseateles depolymerans</name>
    <dbReference type="NCBI Taxonomy" id="76731"/>
    <lineage>
        <taxon>Bacteria</taxon>
        <taxon>Pseudomonadati</taxon>
        <taxon>Pseudomonadota</taxon>
        <taxon>Betaproteobacteria</taxon>
        <taxon>Burkholderiales</taxon>
        <taxon>Sphaerotilaceae</taxon>
        <taxon>Roseateles</taxon>
    </lineage>
</organism>
<dbReference type="RefSeq" id="WP_058936375.1">
    <property type="nucleotide sequence ID" value="NZ_CP013729.1"/>
</dbReference>
<evidence type="ECO:0000313" key="1">
    <source>
        <dbReference type="EMBL" id="ALV08401.1"/>
    </source>
</evidence>
<proteinExistence type="predicted"/>
<dbReference type="Proteomes" id="UP000060699">
    <property type="component" value="Chromosome"/>
</dbReference>
<dbReference type="STRING" id="76731.RD2015_3951"/>
<dbReference type="OrthoDB" id="9151249at2"/>
<accession>A0A0U2U8W6</accession>
<reference evidence="1 2" key="1">
    <citation type="submission" date="2015-12" db="EMBL/GenBank/DDBJ databases">
        <title>Complete genome of Roseateles depolymerans KCTC 42856.</title>
        <authorList>
            <person name="Kim K.M."/>
        </authorList>
    </citation>
    <scope>NUCLEOTIDE SEQUENCE [LARGE SCALE GENOMIC DNA]</scope>
    <source>
        <strain evidence="1 2">KCTC 42856</strain>
    </source>
</reference>
<dbReference type="KEGG" id="rdp:RD2015_3951"/>
<gene>
    <name evidence="1" type="ORF">RD2015_3951</name>
</gene>
<name>A0A0U2U8W6_9BURK</name>